<evidence type="ECO:0000313" key="1">
    <source>
        <dbReference type="EMBL" id="KAB2950948.1"/>
    </source>
</evidence>
<comment type="caution">
    <text evidence="1">The sequence shown here is derived from an EMBL/GenBank/DDBJ whole genome shotgun (WGS) entry which is preliminary data.</text>
</comment>
<evidence type="ECO:0000313" key="2">
    <source>
        <dbReference type="Proteomes" id="UP000468766"/>
    </source>
</evidence>
<organism evidence="1 2">
    <name type="scientific">Heliorestis acidaminivorans</name>
    <dbReference type="NCBI Taxonomy" id="553427"/>
    <lineage>
        <taxon>Bacteria</taxon>
        <taxon>Bacillati</taxon>
        <taxon>Bacillota</taxon>
        <taxon>Clostridia</taxon>
        <taxon>Eubacteriales</taxon>
        <taxon>Heliobacteriaceae</taxon>
        <taxon>Heliorestis</taxon>
    </lineage>
</organism>
<dbReference type="InterPro" id="IPR008407">
    <property type="entry name" value="Brnchd-chn_aa_trnsp_AzlD"/>
</dbReference>
<dbReference type="Pfam" id="PF05437">
    <property type="entry name" value="AzlD"/>
    <property type="match status" value="1"/>
</dbReference>
<proteinExistence type="predicted"/>
<keyword evidence="2" id="KW-1185">Reference proteome</keyword>
<dbReference type="OrthoDB" id="9811308at2"/>
<sequence>MPQFWSSFLKYIPYSVISGLIFPRILTSTGRLASSLTVIDVLAIPKVITCFNHGLTFWCVHFCLHSFLHFAVHWSHHI</sequence>
<dbReference type="AlphaFoldDB" id="A0A6I0EVQ9"/>
<name>A0A6I0EVQ9_9FIRM</name>
<protein>
    <submittedName>
        <fullName evidence="1">AzlD domain-containing protein</fullName>
    </submittedName>
</protein>
<gene>
    <name evidence="1" type="ORF">F9B85_13710</name>
</gene>
<dbReference type="EMBL" id="WBXO01000018">
    <property type="protein sequence ID" value="KAB2950948.1"/>
    <property type="molecule type" value="Genomic_DNA"/>
</dbReference>
<reference evidence="1 2" key="1">
    <citation type="submission" date="2019-10" db="EMBL/GenBank/DDBJ databases">
        <title>Whole-genome sequence of the extremophile Heliorestis acidaminivorans DSM 24790.</title>
        <authorList>
            <person name="Kyndt J.A."/>
            <person name="Meyer T.E."/>
        </authorList>
    </citation>
    <scope>NUCLEOTIDE SEQUENCE [LARGE SCALE GENOMIC DNA]</scope>
    <source>
        <strain evidence="1 2">DSM 24790</strain>
    </source>
</reference>
<accession>A0A6I0EVQ9</accession>
<dbReference type="Proteomes" id="UP000468766">
    <property type="component" value="Unassembled WGS sequence"/>
</dbReference>